<feature type="binding site" evidence="9">
    <location>
        <begin position="255"/>
        <end position="259"/>
    </location>
    <ligand>
        <name>substrate</name>
    </ligand>
</feature>
<dbReference type="UniPathway" id="UPA00038">
    <property type="reaction ID" value="UER00491"/>
</dbReference>
<dbReference type="PIRSF" id="PIRSF500134">
    <property type="entry name" value="UDPglc_DH_bac"/>
    <property type="match status" value="1"/>
</dbReference>
<dbReference type="Gene3D" id="1.20.5.100">
    <property type="entry name" value="Cytochrome c1, transmembrane anchor, C-terminal"/>
    <property type="match status" value="1"/>
</dbReference>
<dbReference type="SUPFAM" id="SSF48179">
    <property type="entry name" value="6-phosphogluconate dehydrogenase C-terminal domain-like"/>
    <property type="match status" value="1"/>
</dbReference>
<dbReference type="InterPro" id="IPR001732">
    <property type="entry name" value="UDP-Glc/GDP-Man_DH_N"/>
</dbReference>
<feature type="domain" description="UDP-glucose/GDP-mannose dehydrogenase C-terminal" evidence="11">
    <location>
        <begin position="322"/>
        <end position="423"/>
    </location>
</feature>
<dbReference type="GO" id="GO:0051287">
    <property type="term" value="F:NAD binding"/>
    <property type="evidence" value="ECO:0007669"/>
    <property type="project" value="InterPro"/>
</dbReference>
<evidence type="ECO:0000256" key="10">
    <source>
        <dbReference type="PIRSR" id="PIRSR500134-3"/>
    </source>
</evidence>
<feature type="binding site" evidence="9">
    <location>
        <position position="263"/>
    </location>
    <ligand>
        <name>substrate</name>
    </ligand>
</feature>
<feature type="binding site" evidence="10">
    <location>
        <position position="269"/>
    </location>
    <ligand>
        <name>NAD(+)</name>
        <dbReference type="ChEBI" id="CHEBI:57540"/>
    </ligand>
</feature>
<dbReference type="AlphaFoldDB" id="A0A3D9V9W6"/>
<gene>
    <name evidence="12" type="ORF">DFJ64_2937</name>
</gene>
<dbReference type="Pfam" id="PF03720">
    <property type="entry name" value="UDPG_MGDP_dh_C"/>
    <property type="match status" value="1"/>
</dbReference>
<dbReference type="InterPro" id="IPR008927">
    <property type="entry name" value="6-PGluconate_DH-like_C_sf"/>
</dbReference>
<dbReference type="GO" id="GO:0003979">
    <property type="term" value="F:UDP-glucose 6-dehydrogenase activity"/>
    <property type="evidence" value="ECO:0007669"/>
    <property type="project" value="UniProtKB-EC"/>
</dbReference>
<evidence type="ECO:0000256" key="9">
    <source>
        <dbReference type="PIRSR" id="PIRSR500134-2"/>
    </source>
</evidence>
<feature type="active site" description="Nucleophile" evidence="8">
    <location>
        <position position="266"/>
    </location>
</feature>
<dbReference type="SUPFAM" id="SSF52413">
    <property type="entry name" value="UDP-glucose/GDP-mannose dehydrogenase C-terminal domain"/>
    <property type="match status" value="1"/>
</dbReference>
<feature type="binding site" evidence="9">
    <location>
        <position position="210"/>
    </location>
    <ligand>
        <name>substrate</name>
    </ligand>
</feature>
<keyword evidence="13" id="KW-1185">Reference proteome</keyword>
<dbReference type="InterPro" id="IPR036291">
    <property type="entry name" value="NAD(P)-bd_dom_sf"/>
</dbReference>
<dbReference type="Proteomes" id="UP000256485">
    <property type="component" value="Unassembled WGS sequence"/>
</dbReference>
<dbReference type="PIRSF" id="PIRSF000124">
    <property type="entry name" value="UDPglc_GDPman_dh"/>
    <property type="match status" value="1"/>
</dbReference>
<evidence type="ECO:0000256" key="8">
    <source>
        <dbReference type="PIRSR" id="PIRSR500134-1"/>
    </source>
</evidence>
<dbReference type="InterPro" id="IPR014027">
    <property type="entry name" value="UDP-Glc/GDP-Man_DH_C"/>
</dbReference>
<reference evidence="12 13" key="1">
    <citation type="submission" date="2018-08" db="EMBL/GenBank/DDBJ databases">
        <title>Sequencing the genomes of 1000 actinobacteria strains.</title>
        <authorList>
            <person name="Klenk H.-P."/>
        </authorList>
    </citation>
    <scope>NUCLEOTIDE SEQUENCE [LARGE SCALE GENOMIC DNA]</scope>
    <source>
        <strain evidence="12 13">DSM 22891</strain>
    </source>
</reference>
<dbReference type="InterPro" id="IPR017476">
    <property type="entry name" value="UDP-Glc/GDP-Man"/>
</dbReference>
<feature type="binding site" evidence="9">
    <location>
        <begin position="155"/>
        <end position="158"/>
    </location>
    <ligand>
        <name>substrate</name>
    </ligand>
</feature>
<evidence type="ECO:0000256" key="7">
    <source>
        <dbReference type="PIRNR" id="PIRNR000124"/>
    </source>
</evidence>
<protein>
    <recommendedName>
        <fullName evidence="3 7">UDP-glucose 6-dehydrogenase</fullName>
        <ecNumber evidence="3 7">1.1.1.22</ecNumber>
    </recommendedName>
</protein>
<dbReference type="GO" id="GO:0000271">
    <property type="term" value="P:polysaccharide biosynthetic process"/>
    <property type="evidence" value="ECO:0007669"/>
    <property type="project" value="InterPro"/>
</dbReference>
<dbReference type="Pfam" id="PF03721">
    <property type="entry name" value="UDPG_MGDP_dh_N"/>
    <property type="match status" value="1"/>
</dbReference>
<dbReference type="Pfam" id="PF00984">
    <property type="entry name" value="UDPG_MGDP_dh"/>
    <property type="match status" value="1"/>
</dbReference>
<dbReference type="SUPFAM" id="SSF51735">
    <property type="entry name" value="NAD(P)-binding Rossmann-fold domains"/>
    <property type="match status" value="1"/>
</dbReference>
<accession>A0A3D9V9W6</accession>
<sequence length="439" mass="48131">MTYRITVIGTGYLGATHAACLAELGYEVLGMDVDPAKVAALSEGRVPFFEPELEPLLRKNVESGRLRFTTSYDEVAEFGDVHLICVGTPQRDGEYAADTSYVEAAIEELVPRIRKPALIVGESTVPVGTASRLADRIAELAADPSQVELAWSPEFTREGFAVEEFMRPARLVFGVRSERAEKILREIFAPIIERGTPVVVCDYATAELVKTAANSFLATKISYINTMAELCDATGADVTLLADALGYDDRIGRKFLDAGLGYGGGCLPKDLRGFMARAGELGVEEALTFLREVDAINMRRRQRVVDVAGELLGNQWIGKRVAVLGAAFKPNTDDIRDSPALNVAGRIHLHGALVSVYDPKANENARRVFPTLRYADSVMDACRGAHLVLHLTAWQEFRELDPAVLGEVVAERQVLDAQNCLDRDTWRAAGWTYRGLGRR</sequence>
<evidence type="ECO:0000259" key="11">
    <source>
        <dbReference type="SMART" id="SM00984"/>
    </source>
</evidence>
<proteinExistence type="inferred from homology"/>
<evidence type="ECO:0000256" key="6">
    <source>
        <dbReference type="ARBA" id="ARBA00047473"/>
    </source>
</evidence>
<dbReference type="EMBL" id="QTUC01000001">
    <property type="protein sequence ID" value="REF37493.1"/>
    <property type="molecule type" value="Genomic_DNA"/>
</dbReference>
<comment type="caution">
    <text evidence="12">The sequence shown here is derived from an EMBL/GenBank/DDBJ whole genome shotgun (WGS) entry which is preliminary data.</text>
</comment>
<dbReference type="RefSeq" id="WP_115850947.1">
    <property type="nucleotide sequence ID" value="NZ_QTUC01000001.1"/>
</dbReference>
<feature type="binding site" evidence="10">
    <location>
        <position position="32"/>
    </location>
    <ligand>
        <name>NAD(+)</name>
        <dbReference type="ChEBI" id="CHEBI:57540"/>
    </ligand>
</feature>
<dbReference type="InterPro" id="IPR014026">
    <property type="entry name" value="UDP-Glc/GDP-Man_DH_dimer"/>
</dbReference>
<keyword evidence="5 7" id="KW-0520">NAD</keyword>
<keyword evidence="4 7" id="KW-0560">Oxidoreductase</keyword>
<dbReference type="SMART" id="SM00984">
    <property type="entry name" value="UDPG_MGDP_dh_C"/>
    <property type="match status" value="1"/>
</dbReference>
<evidence type="ECO:0000313" key="13">
    <source>
        <dbReference type="Proteomes" id="UP000256485"/>
    </source>
</evidence>
<comment type="pathway">
    <text evidence="1">Nucleotide-sugar biosynthesis; UDP-alpha-D-glucuronate biosynthesis; UDP-alpha-D-glucuronate from UDP-alpha-D-glucose: step 1/1.</text>
</comment>
<feature type="binding site" evidence="10">
    <location>
        <position position="88"/>
    </location>
    <ligand>
        <name>NAD(+)</name>
        <dbReference type="ChEBI" id="CHEBI:57540"/>
    </ligand>
</feature>
<feature type="binding site" evidence="10">
    <location>
        <position position="37"/>
    </location>
    <ligand>
        <name>NAD(+)</name>
        <dbReference type="ChEBI" id="CHEBI:57540"/>
    </ligand>
</feature>
<comment type="similarity">
    <text evidence="2 7">Belongs to the UDP-glucose/GDP-mannose dehydrogenase family.</text>
</comment>
<feature type="binding site" evidence="9">
    <location>
        <position position="329"/>
    </location>
    <ligand>
        <name>substrate</name>
    </ligand>
</feature>
<evidence type="ECO:0000256" key="5">
    <source>
        <dbReference type="ARBA" id="ARBA00023027"/>
    </source>
</evidence>
<dbReference type="InterPro" id="IPR028357">
    <property type="entry name" value="UDPglc_DH_bac"/>
</dbReference>
<name>A0A3D9V9W6_THECX</name>
<feature type="binding site" evidence="10">
    <location>
        <position position="158"/>
    </location>
    <ligand>
        <name>NAD(+)</name>
        <dbReference type="ChEBI" id="CHEBI:57540"/>
    </ligand>
</feature>
<evidence type="ECO:0000256" key="3">
    <source>
        <dbReference type="ARBA" id="ARBA00012954"/>
    </source>
</evidence>
<dbReference type="Gene3D" id="3.40.50.720">
    <property type="entry name" value="NAD(P)-binding Rossmann-like Domain"/>
    <property type="match status" value="2"/>
</dbReference>
<comment type="catalytic activity">
    <reaction evidence="6 7">
        <text>UDP-alpha-D-glucose + 2 NAD(+) + H2O = UDP-alpha-D-glucuronate + 2 NADH + 3 H(+)</text>
        <dbReference type="Rhea" id="RHEA:23596"/>
        <dbReference type="ChEBI" id="CHEBI:15377"/>
        <dbReference type="ChEBI" id="CHEBI:15378"/>
        <dbReference type="ChEBI" id="CHEBI:57540"/>
        <dbReference type="ChEBI" id="CHEBI:57945"/>
        <dbReference type="ChEBI" id="CHEBI:58052"/>
        <dbReference type="ChEBI" id="CHEBI:58885"/>
        <dbReference type="EC" id="1.1.1.22"/>
    </reaction>
</comment>
<dbReference type="OrthoDB" id="5193947at2"/>
<evidence type="ECO:0000256" key="4">
    <source>
        <dbReference type="ARBA" id="ARBA00023002"/>
    </source>
</evidence>
<dbReference type="PANTHER" id="PTHR43750:SF3">
    <property type="entry name" value="UDP-GLUCOSE 6-DEHYDROGENASE TUAD"/>
    <property type="match status" value="1"/>
</dbReference>
<evidence type="ECO:0000313" key="12">
    <source>
        <dbReference type="EMBL" id="REF37493.1"/>
    </source>
</evidence>
<feature type="binding site" evidence="10">
    <location>
        <position position="124"/>
    </location>
    <ligand>
        <name>NAD(+)</name>
        <dbReference type="ChEBI" id="CHEBI:57540"/>
    </ligand>
</feature>
<dbReference type="PANTHER" id="PTHR43750">
    <property type="entry name" value="UDP-GLUCOSE 6-DEHYDROGENASE TUAD"/>
    <property type="match status" value="1"/>
</dbReference>
<organism evidence="12 13">
    <name type="scientific">Thermasporomyces composti</name>
    <dbReference type="NCBI Taxonomy" id="696763"/>
    <lineage>
        <taxon>Bacteria</taxon>
        <taxon>Bacillati</taxon>
        <taxon>Actinomycetota</taxon>
        <taxon>Actinomycetes</taxon>
        <taxon>Propionibacteriales</taxon>
        <taxon>Nocardioidaceae</taxon>
        <taxon>Thermasporomyces</taxon>
    </lineage>
</organism>
<evidence type="ECO:0000256" key="2">
    <source>
        <dbReference type="ARBA" id="ARBA00006601"/>
    </source>
</evidence>
<dbReference type="GO" id="GO:0006065">
    <property type="term" value="P:UDP-glucuronate biosynthetic process"/>
    <property type="evidence" value="ECO:0007669"/>
    <property type="project" value="UniProtKB-UniPathway"/>
</dbReference>
<feature type="binding site" evidence="10">
    <location>
        <position position="336"/>
    </location>
    <ligand>
        <name>NAD(+)</name>
        <dbReference type="ChEBI" id="CHEBI:57540"/>
    </ligand>
</feature>
<dbReference type="InterPro" id="IPR036220">
    <property type="entry name" value="UDP-Glc/GDP-Man_DH_C_sf"/>
</dbReference>
<evidence type="ECO:0000256" key="1">
    <source>
        <dbReference type="ARBA" id="ARBA00004701"/>
    </source>
</evidence>
<dbReference type="NCBIfam" id="TIGR03026">
    <property type="entry name" value="NDP-sugDHase"/>
    <property type="match status" value="1"/>
</dbReference>
<dbReference type="EC" id="1.1.1.22" evidence="3 7"/>